<dbReference type="PROSITE" id="PS00615">
    <property type="entry name" value="C_TYPE_LECTIN_1"/>
    <property type="match status" value="1"/>
</dbReference>
<dbReference type="PROSITE" id="PS50041">
    <property type="entry name" value="C_TYPE_LECTIN_2"/>
    <property type="match status" value="1"/>
</dbReference>
<name>A0A6P6DLU6_OCTDE</name>
<keyword evidence="3" id="KW-1133">Transmembrane helix</keyword>
<dbReference type="GO" id="GO:0030246">
    <property type="term" value="F:carbohydrate binding"/>
    <property type="evidence" value="ECO:0007669"/>
    <property type="project" value="UniProtKB-KW"/>
</dbReference>
<organism evidence="5 6">
    <name type="scientific">Octodon degus</name>
    <name type="common">Degu</name>
    <name type="synonym">Sciurus degus</name>
    <dbReference type="NCBI Taxonomy" id="10160"/>
    <lineage>
        <taxon>Eukaryota</taxon>
        <taxon>Metazoa</taxon>
        <taxon>Chordata</taxon>
        <taxon>Craniata</taxon>
        <taxon>Vertebrata</taxon>
        <taxon>Euteleostomi</taxon>
        <taxon>Mammalia</taxon>
        <taxon>Eutheria</taxon>
        <taxon>Euarchontoglires</taxon>
        <taxon>Glires</taxon>
        <taxon>Rodentia</taxon>
        <taxon>Hystricomorpha</taxon>
        <taxon>Octodontidae</taxon>
        <taxon>Octodon</taxon>
    </lineage>
</organism>
<dbReference type="InterPro" id="IPR018378">
    <property type="entry name" value="C-type_lectin_CS"/>
</dbReference>
<proteinExistence type="predicted"/>
<dbReference type="SUPFAM" id="SSF56436">
    <property type="entry name" value="C-type lectin-like"/>
    <property type="match status" value="1"/>
</dbReference>
<dbReference type="InterPro" id="IPR016186">
    <property type="entry name" value="C-type_lectin-like/link_sf"/>
</dbReference>
<reference evidence="6" key="1">
    <citation type="submission" date="2025-08" db="UniProtKB">
        <authorList>
            <consortium name="RefSeq"/>
        </authorList>
    </citation>
    <scope>IDENTIFICATION</scope>
</reference>
<dbReference type="AlphaFoldDB" id="A0A6P6DLU6"/>
<protein>
    <submittedName>
        <fullName evidence="6">CD209 antigen-like protein C isoform X1</fullName>
    </submittedName>
</protein>
<dbReference type="InterPro" id="IPR001304">
    <property type="entry name" value="C-type_lectin-like"/>
</dbReference>
<dbReference type="InterPro" id="IPR033989">
    <property type="entry name" value="CD209-like_CTLD"/>
</dbReference>
<dbReference type="OrthoDB" id="8950604at2759"/>
<dbReference type="Pfam" id="PF00059">
    <property type="entry name" value="Lectin_C"/>
    <property type="match status" value="1"/>
</dbReference>
<dbReference type="InterPro" id="IPR051379">
    <property type="entry name" value="C-type_Lectin_Receptor_IMM"/>
</dbReference>
<dbReference type="InParanoid" id="A0A6P6DLU6"/>
<dbReference type="InterPro" id="IPR016187">
    <property type="entry name" value="CTDL_fold"/>
</dbReference>
<evidence type="ECO:0000256" key="2">
    <source>
        <dbReference type="ARBA" id="ARBA00023157"/>
    </source>
</evidence>
<evidence type="ECO:0000256" key="1">
    <source>
        <dbReference type="ARBA" id="ARBA00022734"/>
    </source>
</evidence>
<dbReference type="RefSeq" id="XP_023560916.1">
    <property type="nucleotide sequence ID" value="XM_023705148.1"/>
</dbReference>
<evidence type="ECO:0000259" key="4">
    <source>
        <dbReference type="PROSITE" id="PS50041"/>
    </source>
</evidence>
<gene>
    <name evidence="6" type="primary">LOC101571568</name>
</gene>
<keyword evidence="1" id="KW-0430">Lectin</keyword>
<dbReference type="Proteomes" id="UP000515203">
    <property type="component" value="Unplaced"/>
</dbReference>
<evidence type="ECO:0000313" key="6">
    <source>
        <dbReference type="RefSeq" id="XP_023560916.1"/>
    </source>
</evidence>
<feature type="transmembrane region" description="Helical" evidence="3">
    <location>
        <begin position="20"/>
        <end position="39"/>
    </location>
</feature>
<evidence type="ECO:0000313" key="5">
    <source>
        <dbReference type="Proteomes" id="UP000515203"/>
    </source>
</evidence>
<evidence type="ECO:0000256" key="3">
    <source>
        <dbReference type="SAM" id="Phobius"/>
    </source>
</evidence>
<keyword evidence="5" id="KW-1185">Reference proteome</keyword>
<accession>A0A6P6DLU6</accession>
<keyword evidence="3" id="KW-0812">Transmembrane</keyword>
<feature type="domain" description="C-type lectin" evidence="4">
    <location>
        <begin position="77"/>
        <end position="191"/>
    </location>
</feature>
<keyword evidence="3" id="KW-0472">Membrane</keyword>
<dbReference type="GeneID" id="101571568"/>
<dbReference type="Gene3D" id="3.10.100.10">
    <property type="entry name" value="Mannose-Binding Protein A, subunit A"/>
    <property type="match status" value="1"/>
</dbReference>
<dbReference type="PANTHER" id="PTHR46746">
    <property type="entry name" value="KILLER CELL LECTIN-LIKE RECEPTOR SUBFAMILY F MEMBER 2"/>
    <property type="match status" value="1"/>
</dbReference>
<dbReference type="PANTHER" id="PTHR46746:SF9">
    <property type="entry name" value="CD209 ANTIGEN-LIKE PROTEIN C-LIKE"/>
    <property type="match status" value="1"/>
</dbReference>
<dbReference type="CDD" id="cd03590">
    <property type="entry name" value="CLECT_DC-SIGN_like"/>
    <property type="match status" value="1"/>
</dbReference>
<sequence>MGHSSEWKTQQLGCMGHGLMALHLLSLTLLAVILVVMVIQGSKNPRSHQEKIYQELKQLKAGIDRLCRPCPWDWTVFKENCYFFSKLKKNWTDSVTACEEVEAQLVIVESAEEQSFLHETSKKKGVAWMGLSDQKDESTWSWVDGSPLKEEFTKYWMPGEPNNDNEEDCAEFRSEGWNNGQCELNKFWICKKPAALCP</sequence>
<dbReference type="SMART" id="SM00034">
    <property type="entry name" value="CLECT"/>
    <property type="match status" value="1"/>
</dbReference>
<keyword evidence="2" id="KW-1015">Disulfide bond</keyword>